<keyword evidence="1" id="KW-0812">Transmembrane</keyword>
<dbReference type="Proteomes" id="UP000287171">
    <property type="component" value="Unassembled WGS sequence"/>
</dbReference>
<dbReference type="EMBL" id="BIFT01000003">
    <property type="protein sequence ID" value="GCE32174.1"/>
    <property type="molecule type" value="Genomic_DNA"/>
</dbReference>
<dbReference type="RefSeq" id="WP_126632165.1">
    <property type="nucleotide sequence ID" value="NZ_BIFT01000003.1"/>
</dbReference>
<keyword evidence="1" id="KW-0472">Membrane</keyword>
<reference evidence="3" key="1">
    <citation type="submission" date="2018-12" db="EMBL/GenBank/DDBJ databases">
        <title>Tengunoibacter tsumagoiensis gen. nov., sp. nov., Dictyobacter kobayashii sp. nov., D. alpinus sp. nov., and D. joshuensis sp. nov. and description of Dictyobacteraceae fam. nov. within the order Ktedonobacterales isolated from Tengu-no-mugimeshi.</title>
        <authorList>
            <person name="Wang C.M."/>
            <person name="Zheng Y."/>
            <person name="Sakai Y."/>
            <person name="Toyoda A."/>
            <person name="Minakuchi Y."/>
            <person name="Abe K."/>
            <person name="Yokota A."/>
            <person name="Yabe S."/>
        </authorList>
    </citation>
    <scope>NUCLEOTIDE SEQUENCE [LARGE SCALE GENOMIC DNA]</scope>
    <source>
        <strain evidence="3">Uno16</strain>
    </source>
</reference>
<comment type="caution">
    <text evidence="2">The sequence shown here is derived from an EMBL/GenBank/DDBJ whole genome shotgun (WGS) entry which is preliminary data.</text>
</comment>
<accession>A0A402BLF5</accession>
<feature type="transmembrane region" description="Helical" evidence="1">
    <location>
        <begin position="7"/>
        <end position="32"/>
    </location>
</feature>
<evidence type="ECO:0008006" key="4">
    <source>
        <dbReference type="Google" id="ProtNLM"/>
    </source>
</evidence>
<evidence type="ECO:0000256" key="1">
    <source>
        <dbReference type="SAM" id="Phobius"/>
    </source>
</evidence>
<organism evidence="2 3">
    <name type="scientific">Dictyobacter alpinus</name>
    <dbReference type="NCBI Taxonomy" id="2014873"/>
    <lineage>
        <taxon>Bacteria</taxon>
        <taxon>Bacillati</taxon>
        <taxon>Chloroflexota</taxon>
        <taxon>Ktedonobacteria</taxon>
        <taxon>Ktedonobacterales</taxon>
        <taxon>Dictyobacteraceae</taxon>
        <taxon>Dictyobacter</taxon>
    </lineage>
</organism>
<sequence>MSRSFGGWCLILLLIVFLFLCVGATIVGLLLIKHVGATSFASFSFQSTPSTLSPSEVANNFLLAMKEDDNLQAYNSLDTSLLVLIMPNDFLREAKSVDTCSGRIAAFHLMEHKRQGERAYQYIFSVVRRKLKEPYPFQIVLHQNAEGAWTITSYGHGNSLVVPDLPACHIPASAS</sequence>
<gene>
    <name evidence="2" type="ORF">KDA_76580</name>
</gene>
<keyword evidence="3" id="KW-1185">Reference proteome</keyword>
<proteinExistence type="predicted"/>
<evidence type="ECO:0000313" key="3">
    <source>
        <dbReference type="Proteomes" id="UP000287171"/>
    </source>
</evidence>
<evidence type="ECO:0000313" key="2">
    <source>
        <dbReference type="EMBL" id="GCE32174.1"/>
    </source>
</evidence>
<dbReference type="AlphaFoldDB" id="A0A402BLF5"/>
<protein>
    <recommendedName>
        <fullName evidence="4">DUF4829 domain-containing protein</fullName>
    </recommendedName>
</protein>
<name>A0A402BLF5_9CHLR</name>
<keyword evidence="1" id="KW-1133">Transmembrane helix</keyword>